<dbReference type="CDD" id="cd17932">
    <property type="entry name" value="DEXQc_UvrD"/>
    <property type="match status" value="1"/>
</dbReference>
<evidence type="ECO:0000256" key="4">
    <source>
        <dbReference type="ARBA" id="ARBA00022840"/>
    </source>
</evidence>
<dbReference type="EC" id="5.6.2.4" evidence="7"/>
<keyword evidence="3 9" id="KW-0347">Helicase</keyword>
<gene>
    <name evidence="11" type="ORF">ACFQKD_02910</name>
</gene>
<feature type="domain" description="UvrD-like helicase ATP-binding" evidence="10">
    <location>
        <begin position="252"/>
        <end position="576"/>
    </location>
</feature>
<evidence type="ECO:0000313" key="11">
    <source>
        <dbReference type="EMBL" id="MFC7096243.1"/>
    </source>
</evidence>
<organism evidence="11 12">
    <name type="scientific">Halobaculum marinum</name>
    <dbReference type="NCBI Taxonomy" id="3031996"/>
    <lineage>
        <taxon>Archaea</taxon>
        <taxon>Methanobacteriati</taxon>
        <taxon>Methanobacteriota</taxon>
        <taxon>Stenosarchaea group</taxon>
        <taxon>Halobacteria</taxon>
        <taxon>Halobacteriales</taxon>
        <taxon>Haloferacaceae</taxon>
        <taxon>Halobaculum</taxon>
    </lineage>
</organism>
<dbReference type="PROSITE" id="PS51198">
    <property type="entry name" value="UVRD_HELICASE_ATP_BIND"/>
    <property type="match status" value="1"/>
</dbReference>
<dbReference type="GO" id="GO:0016787">
    <property type="term" value="F:hydrolase activity"/>
    <property type="evidence" value="ECO:0007669"/>
    <property type="project" value="UniProtKB-UniRule"/>
</dbReference>
<keyword evidence="2 9" id="KW-0378">Hydrolase</keyword>
<dbReference type="GO" id="GO:0005524">
    <property type="term" value="F:ATP binding"/>
    <property type="evidence" value="ECO:0007669"/>
    <property type="project" value="UniProtKB-UniRule"/>
</dbReference>
<comment type="catalytic activity">
    <reaction evidence="6">
        <text>Couples ATP hydrolysis with the unwinding of duplex DNA by translocating in the 3'-5' direction.</text>
        <dbReference type="EC" id="5.6.2.4"/>
    </reaction>
</comment>
<keyword evidence="12" id="KW-1185">Reference proteome</keyword>
<dbReference type="Gene3D" id="3.40.50.300">
    <property type="entry name" value="P-loop containing nucleotide triphosphate hydrolases"/>
    <property type="match status" value="3"/>
</dbReference>
<dbReference type="PANTHER" id="PTHR11070">
    <property type="entry name" value="UVRD / RECB / PCRA DNA HELICASE FAMILY MEMBER"/>
    <property type="match status" value="1"/>
</dbReference>
<evidence type="ECO:0000256" key="7">
    <source>
        <dbReference type="ARBA" id="ARBA00034808"/>
    </source>
</evidence>
<proteinExistence type="predicted"/>
<protein>
    <recommendedName>
        <fullName evidence="7">DNA 3'-5' helicase</fullName>
        <ecNumber evidence="7">5.6.2.4</ecNumber>
    </recommendedName>
</protein>
<dbReference type="EMBL" id="JBHTAG010000002">
    <property type="protein sequence ID" value="MFC7096243.1"/>
    <property type="molecule type" value="Genomic_DNA"/>
</dbReference>
<evidence type="ECO:0000256" key="9">
    <source>
        <dbReference type="PROSITE-ProRule" id="PRU00560"/>
    </source>
</evidence>
<comment type="catalytic activity">
    <reaction evidence="8">
        <text>ATP + H2O = ADP + phosphate + H(+)</text>
        <dbReference type="Rhea" id="RHEA:13065"/>
        <dbReference type="ChEBI" id="CHEBI:15377"/>
        <dbReference type="ChEBI" id="CHEBI:15378"/>
        <dbReference type="ChEBI" id="CHEBI:30616"/>
        <dbReference type="ChEBI" id="CHEBI:43474"/>
        <dbReference type="ChEBI" id="CHEBI:456216"/>
        <dbReference type="EC" id="5.6.2.4"/>
    </reaction>
</comment>
<evidence type="ECO:0000313" key="12">
    <source>
        <dbReference type="Proteomes" id="UP001596388"/>
    </source>
</evidence>
<evidence type="ECO:0000259" key="10">
    <source>
        <dbReference type="PROSITE" id="PS51198"/>
    </source>
</evidence>
<dbReference type="GeneID" id="79269871"/>
<dbReference type="Proteomes" id="UP001596388">
    <property type="component" value="Unassembled WGS sequence"/>
</dbReference>
<sequence>MADRSTFPALERLKAETEGLDVLVEVAPPLVAAALEYMFDLDYVDRREALLERRDEVRETYQHHRQRIERTYGSDVVRACARREDGDQPRFDLERMETELNDASAAVDTLYDAVNEDYLTRIERRKLAVLETNVREAREYVRNKIAFDRQRERLSAEIEEFDARFEPYAGADRYMISSDQEVLIATSNEIWYGLADMARELVLPVLPGADADWLTERKTRFGELVDYLPDYNDEFVASERERYADLLVTDHGPLNDQQQKAVVRDDRRNLVDASAGTGKTLTLTYRFVYLLEKGVPASDIVAITYTKDAAAEMSARIAEAAGVQADDLNISTIHAFANSIYHEARSGGSGNLGTERERLVDSFHNAASRGHDTERAAVEFPDCYAAFKRGYEEFINAEGDYGEDGYIADNKRFGEDPQEFVRRKLEEFVEEARTFDRSAEEIRQRLDGTDRVRDAFGEAGAALVEAYDRVVEREDAPTDFDDMVYTATEVVESNPERFGDRFAHVLVDEFQDVTDATLGFVESFMGGESETHLFCVGDDWQSIYGFSGSNVRYFTEYEERFDDVTYTQLQVNYRCPPAVVDAGADLMAQSAAPQNEKVVRAFSDLDAKPTLHTMDALYEPRVVEYVADMVESAIAERPLDDVMVLSRNDAKSAYMERLREELERREIPHRRPKFVRDFLPEGYRESVPYPVTFDQQDFATYDVPDGEETPESGPPLVTLQSVHASKGTEAPVVILLHAVDEDEDGIPIKEQADVILDPAREVTAERIPEERRLFYVALTRTEEEFHAVARADEESQYVQDIEQWFQRVAVPTPEELVGTCTQFTPARQERMPVKATLDCGGFEVSLLSWPNQDPPRLEKGVTYRLELDDPNRQIERSKYGVEIRFDRTPIERIGTGKTVATDD</sequence>
<comment type="caution">
    <text evidence="11">The sequence shown here is derived from an EMBL/GenBank/DDBJ whole genome shotgun (WGS) entry which is preliminary data.</text>
</comment>
<dbReference type="InterPro" id="IPR000212">
    <property type="entry name" value="DNA_helicase_UvrD/REP"/>
</dbReference>
<keyword evidence="4 9" id="KW-0067">ATP-binding</keyword>
<dbReference type="PANTHER" id="PTHR11070:SF63">
    <property type="entry name" value="DNA HELICASE IV"/>
    <property type="match status" value="1"/>
</dbReference>
<dbReference type="AlphaFoldDB" id="A0ABD5WTI0"/>
<evidence type="ECO:0000256" key="2">
    <source>
        <dbReference type="ARBA" id="ARBA00022801"/>
    </source>
</evidence>
<dbReference type="SUPFAM" id="SSF52540">
    <property type="entry name" value="P-loop containing nucleoside triphosphate hydrolases"/>
    <property type="match status" value="1"/>
</dbReference>
<accession>A0ABD5WTI0</accession>
<evidence type="ECO:0000256" key="3">
    <source>
        <dbReference type="ARBA" id="ARBA00022806"/>
    </source>
</evidence>
<evidence type="ECO:0000256" key="5">
    <source>
        <dbReference type="ARBA" id="ARBA00023235"/>
    </source>
</evidence>
<dbReference type="InterPro" id="IPR027417">
    <property type="entry name" value="P-loop_NTPase"/>
</dbReference>
<reference evidence="11 12" key="1">
    <citation type="journal article" date="2019" name="Int. J. Syst. Evol. Microbiol.">
        <title>The Global Catalogue of Microorganisms (GCM) 10K type strain sequencing project: providing services to taxonomists for standard genome sequencing and annotation.</title>
        <authorList>
            <consortium name="The Broad Institute Genomics Platform"/>
            <consortium name="The Broad Institute Genome Sequencing Center for Infectious Disease"/>
            <person name="Wu L."/>
            <person name="Ma J."/>
        </authorList>
    </citation>
    <scope>NUCLEOTIDE SEQUENCE [LARGE SCALE GENOMIC DNA]</scope>
    <source>
        <strain evidence="11 12">DT55</strain>
    </source>
</reference>
<dbReference type="Pfam" id="PF13361">
    <property type="entry name" value="UvrD_C"/>
    <property type="match status" value="1"/>
</dbReference>
<evidence type="ECO:0000256" key="6">
    <source>
        <dbReference type="ARBA" id="ARBA00034617"/>
    </source>
</evidence>
<keyword evidence="1 9" id="KW-0547">Nucleotide-binding</keyword>
<name>A0ABD5WTI0_9EURY</name>
<evidence type="ECO:0000256" key="8">
    <source>
        <dbReference type="ARBA" id="ARBA00048988"/>
    </source>
</evidence>
<dbReference type="InterPro" id="IPR014016">
    <property type="entry name" value="UvrD-like_ATP-bd"/>
</dbReference>
<dbReference type="Pfam" id="PF00580">
    <property type="entry name" value="UvrD-helicase"/>
    <property type="match status" value="1"/>
</dbReference>
<dbReference type="RefSeq" id="WP_276239281.1">
    <property type="nucleotide sequence ID" value="NZ_CP119989.1"/>
</dbReference>
<dbReference type="GO" id="GO:0043138">
    <property type="term" value="F:3'-5' DNA helicase activity"/>
    <property type="evidence" value="ECO:0007669"/>
    <property type="project" value="UniProtKB-EC"/>
</dbReference>
<dbReference type="InterPro" id="IPR014017">
    <property type="entry name" value="DNA_helicase_UvrD-like_C"/>
</dbReference>
<keyword evidence="5" id="KW-0413">Isomerase</keyword>
<feature type="binding site" evidence="9">
    <location>
        <begin position="273"/>
        <end position="280"/>
    </location>
    <ligand>
        <name>ATP</name>
        <dbReference type="ChEBI" id="CHEBI:30616"/>
    </ligand>
</feature>
<evidence type="ECO:0000256" key="1">
    <source>
        <dbReference type="ARBA" id="ARBA00022741"/>
    </source>
</evidence>